<name>A0A1H0NAA2_9RHOB</name>
<dbReference type="PANTHER" id="PTHR30183">
    <property type="entry name" value="MOLYBDENUM TRANSPORT SYSTEM PERMEASE PROTEIN MODB"/>
    <property type="match status" value="1"/>
</dbReference>
<evidence type="ECO:0000256" key="6">
    <source>
        <dbReference type="ARBA" id="ARBA00023136"/>
    </source>
</evidence>
<dbReference type="GO" id="GO:0005886">
    <property type="term" value="C:plasma membrane"/>
    <property type="evidence" value="ECO:0007669"/>
    <property type="project" value="UniProtKB-SubCell"/>
</dbReference>
<feature type="transmembrane region" description="Helical" evidence="7">
    <location>
        <begin position="298"/>
        <end position="320"/>
    </location>
</feature>
<sequence>MRRLPNGKRRWRARVTRHAPLPAWPGLLAGLFLCALILGPLAAVTWRAGGGGWPVAADWAALRFTVLQAVLSALISVALAVPVARALARRRFPGRGPLITLLGAPFILPVIVAVLGLLAVFGRGGVLNDLLLWLGLPRVQIYGLHGVVLAHVFFNLPLATRMILQGWQAIPAERFRLAASLGMSPGTVLRVLEWPMLRGVLPGAALIIFALCLSSFAVALTLGGGPRATTLELAIYQAFHFDFDLGRAAVLAVMQLALVVAAAAPALRWGAATGFGAGLDRVQRRWEAETPLLRAQDAALIALVALFLLTPLAAVVWRGLAGVADMPAQVWRAAAVSLGVSLAATVLCLALALALAVLALRRPWIEALGLMGIAVSPLVIGTGLFLIVNPWADPARLALAVTALVNAVMALPFALRMILPRLREVEDSHGRLATSLGMTGAARLRWLILPRLRPVLGFSAGLTAALAMGDLGVIALFADMENATLPLQILRLMGAYRMEQAAGAGLLLLILSLALFWAFDRGGRDNAAV</sequence>
<keyword evidence="10" id="KW-1185">Reference proteome</keyword>
<feature type="transmembrane region" description="Helical" evidence="7">
    <location>
        <begin position="200"/>
        <end position="222"/>
    </location>
</feature>
<keyword evidence="2" id="KW-0813">Transport</keyword>
<dbReference type="InterPro" id="IPR035906">
    <property type="entry name" value="MetI-like_sf"/>
</dbReference>
<comment type="subcellular location">
    <subcellularLocation>
        <location evidence="1">Cell membrane</location>
        <topology evidence="1">Multi-pass membrane protein</topology>
    </subcellularLocation>
</comment>
<reference evidence="9 10" key="1">
    <citation type="submission" date="2016-11" db="EMBL/GenBank/DDBJ databases">
        <authorList>
            <person name="Varghese N."/>
            <person name="Submissions S."/>
        </authorList>
    </citation>
    <scope>NUCLEOTIDE SEQUENCE [LARGE SCALE GENOMIC DNA]</scope>
    <source>
        <strain evidence="9 10">DSM 29620</strain>
    </source>
</reference>
<dbReference type="InterPro" id="IPR000515">
    <property type="entry name" value="MetI-like"/>
</dbReference>
<dbReference type="Gene3D" id="1.10.3720.10">
    <property type="entry name" value="MetI-like"/>
    <property type="match status" value="2"/>
</dbReference>
<dbReference type="AlphaFoldDB" id="A0A1H0NAA2"/>
<keyword evidence="6 7" id="KW-0472">Membrane</keyword>
<feature type="transmembrane region" description="Helical" evidence="7">
    <location>
        <begin position="455"/>
        <end position="480"/>
    </location>
</feature>
<dbReference type="PROSITE" id="PS50928">
    <property type="entry name" value="ABC_TM1"/>
    <property type="match status" value="2"/>
</dbReference>
<evidence type="ECO:0000313" key="10">
    <source>
        <dbReference type="Proteomes" id="UP000324252"/>
    </source>
</evidence>
<feature type="domain" description="ABC transmembrane type-1" evidence="8">
    <location>
        <begin position="334"/>
        <end position="519"/>
    </location>
</feature>
<dbReference type="SUPFAM" id="SSF161098">
    <property type="entry name" value="MetI-like"/>
    <property type="match status" value="2"/>
</dbReference>
<feature type="transmembrane region" description="Helical" evidence="7">
    <location>
        <begin position="66"/>
        <end position="87"/>
    </location>
</feature>
<dbReference type="EMBL" id="FQZZ01000011">
    <property type="protein sequence ID" value="SHK85162.1"/>
    <property type="molecule type" value="Genomic_DNA"/>
</dbReference>
<feature type="domain" description="ABC transmembrane type-1" evidence="8">
    <location>
        <begin position="62"/>
        <end position="264"/>
    </location>
</feature>
<organism evidence="9 10">
    <name type="scientific">Lutimaribacter pacificus</name>
    <dbReference type="NCBI Taxonomy" id="391948"/>
    <lineage>
        <taxon>Bacteria</taxon>
        <taxon>Pseudomonadati</taxon>
        <taxon>Pseudomonadota</taxon>
        <taxon>Alphaproteobacteria</taxon>
        <taxon>Rhodobacterales</taxon>
        <taxon>Roseobacteraceae</taxon>
        <taxon>Lutimaribacter</taxon>
    </lineage>
</organism>
<dbReference type="CDD" id="cd06261">
    <property type="entry name" value="TM_PBP2"/>
    <property type="match status" value="2"/>
</dbReference>
<dbReference type="Proteomes" id="UP000324252">
    <property type="component" value="Unassembled WGS sequence"/>
</dbReference>
<feature type="transmembrane region" description="Helical" evidence="7">
    <location>
        <begin position="397"/>
        <end position="419"/>
    </location>
</feature>
<protein>
    <submittedName>
        <fullName evidence="9">Thiamine transport system permease protein</fullName>
    </submittedName>
</protein>
<feature type="transmembrane region" description="Helical" evidence="7">
    <location>
        <begin position="249"/>
        <end position="277"/>
    </location>
</feature>
<feature type="transmembrane region" description="Helical" evidence="7">
    <location>
        <begin position="99"/>
        <end position="121"/>
    </location>
</feature>
<proteinExistence type="predicted"/>
<feature type="transmembrane region" description="Helical" evidence="7">
    <location>
        <begin position="367"/>
        <end position="391"/>
    </location>
</feature>
<feature type="transmembrane region" description="Helical" evidence="7">
    <location>
        <begin position="340"/>
        <end position="360"/>
    </location>
</feature>
<feature type="transmembrane region" description="Helical" evidence="7">
    <location>
        <begin position="21"/>
        <end position="46"/>
    </location>
</feature>
<accession>A0A1H0NAA2</accession>
<keyword evidence="5 7" id="KW-1133">Transmembrane helix</keyword>
<evidence type="ECO:0000256" key="5">
    <source>
        <dbReference type="ARBA" id="ARBA00022989"/>
    </source>
</evidence>
<evidence type="ECO:0000256" key="2">
    <source>
        <dbReference type="ARBA" id="ARBA00022448"/>
    </source>
</evidence>
<feature type="transmembrane region" description="Helical" evidence="7">
    <location>
        <begin position="501"/>
        <end position="519"/>
    </location>
</feature>
<gene>
    <name evidence="9" type="ORF">SAMN05444142_11115</name>
</gene>
<evidence type="ECO:0000256" key="1">
    <source>
        <dbReference type="ARBA" id="ARBA00004651"/>
    </source>
</evidence>
<keyword evidence="3" id="KW-1003">Cell membrane</keyword>
<evidence type="ECO:0000256" key="7">
    <source>
        <dbReference type="SAM" id="Phobius"/>
    </source>
</evidence>
<evidence type="ECO:0000313" key="9">
    <source>
        <dbReference type="EMBL" id="SHK85162.1"/>
    </source>
</evidence>
<keyword evidence="4 7" id="KW-0812">Transmembrane</keyword>
<dbReference type="PANTHER" id="PTHR30183:SF9">
    <property type="entry name" value="THIAMINE TRANSPORT SYSTEM PERMEASE PROTEIN THIP"/>
    <property type="match status" value="1"/>
</dbReference>
<evidence type="ECO:0000256" key="4">
    <source>
        <dbReference type="ARBA" id="ARBA00022692"/>
    </source>
</evidence>
<feature type="transmembrane region" description="Helical" evidence="7">
    <location>
        <begin position="141"/>
        <end position="164"/>
    </location>
</feature>
<dbReference type="RefSeq" id="WP_394852179.1">
    <property type="nucleotide sequence ID" value="NZ_FNIO01000012.1"/>
</dbReference>
<evidence type="ECO:0000259" key="8">
    <source>
        <dbReference type="PROSITE" id="PS50928"/>
    </source>
</evidence>
<evidence type="ECO:0000256" key="3">
    <source>
        <dbReference type="ARBA" id="ARBA00022475"/>
    </source>
</evidence>
<dbReference type="GO" id="GO:0055085">
    <property type="term" value="P:transmembrane transport"/>
    <property type="evidence" value="ECO:0007669"/>
    <property type="project" value="InterPro"/>
</dbReference>